<dbReference type="PROSITE" id="PS00688">
    <property type="entry name" value="SIGMA54_INTERACT_3"/>
    <property type="match status" value="1"/>
</dbReference>
<accession>A0A059ZQE0</accession>
<dbReference type="Gene3D" id="3.40.50.300">
    <property type="entry name" value="P-loop containing nucleotide triphosphate hydrolases"/>
    <property type="match status" value="1"/>
</dbReference>
<dbReference type="Pfam" id="PF02954">
    <property type="entry name" value="HTH_8"/>
    <property type="match status" value="1"/>
</dbReference>
<sequence>MERSGLKILVVDDEPDICATLAEILEDEGYAVQTAASAEAASLLCRDQIFDLLLLDIWMPGEDGLSLLRRLAEQGLEQPVVMMSGHGTIETAVQATKLGAYDFIEKPLSLDKTLLTVEHALEASRLQRENRLLQTQVGVVSQPSGDSLAIRQFREQLERVAAVDSWALLLGEPGSGKEVAARYLHQHSRRARGPFVDLRAAAIARPNVAIELFGSEQDGRLVRGRLEMAHGGTLYIDEIGDMDLETQARLSSALQERRIMRVGGDSPVPVDVRVIAGSVQDLGQAVQAGRFRQELFYRLNALPLRVPPLSTRVDDIPVLVEEFMAFYGRRDGLAPRRFRPDALDVLRHYPWPGNVRELQNLVERLLILSEGPEVGADEIEGALGLDNRSVFAQPMGLDEEDFGGTLKRARERFERAFLEYHLARNDWNIARTAETVGLERTHLYRKLKSLGIALRSERRGDPEEETGR</sequence>
<dbReference type="InterPro" id="IPR058031">
    <property type="entry name" value="AAA_lid_NorR"/>
</dbReference>
<protein>
    <submittedName>
        <fullName evidence="11">Nitrogen regulation protein NtrX</fullName>
    </submittedName>
</protein>
<keyword evidence="7" id="KW-0804">Transcription</keyword>
<dbReference type="GO" id="GO:0005524">
    <property type="term" value="F:ATP binding"/>
    <property type="evidence" value="ECO:0007669"/>
    <property type="project" value="UniProtKB-KW"/>
</dbReference>
<dbReference type="InterPro" id="IPR027417">
    <property type="entry name" value="P-loop_NTPase"/>
</dbReference>
<evidence type="ECO:0000259" key="10">
    <source>
        <dbReference type="PROSITE" id="PS50110"/>
    </source>
</evidence>
<keyword evidence="2" id="KW-0547">Nucleotide-binding</keyword>
<dbReference type="GO" id="GO:0043565">
    <property type="term" value="F:sequence-specific DNA binding"/>
    <property type="evidence" value="ECO:0007669"/>
    <property type="project" value="InterPro"/>
</dbReference>
<dbReference type="SUPFAM" id="SSF52172">
    <property type="entry name" value="CheY-like"/>
    <property type="match status" value="1"/>
</dbReference>
<evidence type="ECO:0000259" key="9">
    <source>
        <dbReference type="PROSITE" id="PS50045"/>
    </source>
</evidence>
<dbReference type="Pfam" id="PF00072">
    <property type="entry name" value="Response_reg"/>
    <property type="match status" value="1"/>
</dbReference>
<evidence type="ECO:0000256" key="8">
    <source>
        <dbReference type="PROSITE-ProRule" id="PRU00169"/>
    </source>
</evidence>
<organism evidence="11 12">
    <name type="scientific">Acidithiobacillus caldus (strain ATCC 51756 / DSM 8584 / KU)</name>
    <dbReference type="NCBI Taxonomy" id="637389"/>
    <lineage>
        <taxon>Bacteria</taxon>
        <taxon>Pseudomonadati</taxon>
        <taxon>Pseudomonadota</taxon>
        <taxon>Acidithiobacillia</taxon>
        <taxon>Acidithiobacillales</taxon>
        <taxon>Acidithiobacillaceae</taxon>
        <taxon>Acidithiobacillus</taxon>
    </lineage>
</organism>
<dbReference type="FunFam" id="3.40.50.2300:FF:000018">
    <property type="entry name" value="DNA-binding transcriptional regulator NtrC"/>
    <property type="match status" value="1"/>
</dbReference>
<keyword evidence="5" id="KW-0805">Transcription regulation</keyword>
<dbReference type="EMBL" id="CP005986">
    <property type="protein sequence ID" value="AIA53910.1"/>
    <property type="molecule type" value="Genomic_DNA"/>
</dbReference>
<gene>
    <name evidence="11" type="ORF">Acaty_c0018</name>
</gene>
<evidence type="ECO:0000256" key="5">
    <source>
        <dbReference type="ARBA" id="ARBA00023015"/>
    </source>
</evidence>
<dbReference type="InterPro" id="IPR001789">
    <property type="entry name" value="Sig_transdc_resp-reg_receiver"/>
</dbReference>
<dbReference type="InterPro" id="IPR011006">
    <property type="entry name" value="CheY-like_superfamily"/>
</dbReference>
<dbReference type="InterPro" id="IPR002078">
    <property type="entry name" value="Sigma_54_int"/>
</dbReference>
<evidence type="ECO:0000313" key="12">
    <source>
        <dbReference type="Proteomes" id="UP000005522"/>
    </source>
</evidence>
<dbReference type="GO" id="GO:0006355">
    <property type="term" value="P:regulation of DNA-templated transcription"/>
    <property type="evidence" value="ECO:0007669"/>
    <property type="project" value="InterPro"/>
</dbReference>
<feature type="modified residue" description="4-aspartylphosphate" evidence="8">
    <location>
        <position position="56"/>
    </location>
</feature>
<keyword evidence="3" id="KW-0067">ATP-binding</keyword>
<dbReference type="RefSeq" id="WP_004869681.1">
    <property type="nucleotide sequence ID" value="NZ_CP005986.1"/>
</dbReference>
<keyword evidence="6" id="KW-0238">DNA-binding</keyword>
<keyword evidence="4" id="KW-0902">Two-component regulatory system</keyword>
<dbReference type="InterPro" id="IPR009057">
    <property type="entry name" value="Homeodomain-like_sf"/>
</dbReference>
<dbReference type="GeneID" id="92930088"/>
<dbReference type="SMART" id="SM00448">
    <property type="entry name" value="REC"/>
    <property type="match status" value="1"/>
</dbReference>
<dbReference type="AlphaFoldDB" id="A0A059ZQE0"/>
<feature type="domain" description="Response regulatory" evidence="10">
    <location>
        <begin position="7"/>
        <end position="121"/>
    </location>
</feature>
<dbReference type="eggNOG" id="COG2204">
    <property type="taxonomic scope" value="Bacteria"/>
</dbReference>
<feature type="domain" description="Sigma-54 factor interaction" evidence="9">
    <location>
        <begin position="143"/>
        <end position="367"/>
    </location>
</feature>
<dbReference type="KEGG" id="acz:Acaty_c0018"/>
<dbReference type="PANTHER" id="PTHR32071:SF17">
    <property type="entry name" value="TRANSCRIPTIONAL REGULATOR (NTRC FAMILY)"/>
    <property type="match status" value="1"/>
</dbReference>
<dbReference type="SUPFAM" id="SSF46689">
    <property type="entry name" value="Homeodomain-like"/>
    <property type="match status" value="1"/>
</dbReference>
<proteinExistence type="predicted"/>
<dbReference type="PROSITE" id="PS00676">
    <property type="entry name" value="SIGMA54_INTERACT_2"/>
    <property type="match status" value="1"/>
</dbReference>
<dbReference type="Gene3D" id="1.10.8.60">
    <property type="match status" value="1"/>
</dbReference>
<evidence type="ECO:0000256" key="4">
    <source>
        <dbReference type="ARBA" id="ARBA00023012"/>
    </source>
</evidence>
<dbReference type="GO" id="GO:0000160">
    <property type="term" value="P:phosphorelay signal transduction system"/>
    <property type="evidence" value="ECO:0007669"/>
    <property type="project" value="UniProtKB-KW"/>
</dbReference>
<dbReference type="Proteomes" id="UP000005522">
    <property type="component" value="Chromosome"/>
</dbReference>
<evidence type="ECO:0000313" key="11">
    <source>
        <dbReference type="EMBL" id="AIA53910.1"/>
    </source>
</evidence>
<evidence type="ECO:0000256" key="1">
    <source>
        <dbReference type="ARBA" id="ARBA00022553"/>
    </source>
</evidence>
<dbReference type="InterPro" id="IPR025944">
    <property type="entry name" value="Sigma_54_int_dom_CS"/>
</dbReference>
<dbReference type="InterPro" id="IPR025943">
    <property type="entry name" value="Sigma_54_int_dom_ATP-bd_2"/>
</dbReference>
<dbReference type="PROSITE" id="PS50110">
    <property type="entry name" value="RESPONSE_REGULATORY"/>
    <property type="match status" value="1"/>
</dbReference>
<dbReference type="Pfam" id="PF25601">
    <property type="entry name" value="AAA_lid_14"/>
    <property type="match status" value="1"/>
</dbReference>
<name>A0A059ZQE0_ACICK</name>
<dbReference type="Pfam" id="PF00158">
    <property type="entry name" value="Sigma54_activat"/>
    <property type="match status" value="1"/>
</dbReference>
<dbReference type="CDD" id="cd00009">
    <property type="entry name" value="AAA"/>
    <property type="match status" value="1"/>
</dbReference>
<evidence type="ECO:0000256" key="3">
    <source>
        <dbReference type="ARBA" id="ARBA00022840"/>
    </source>
</evidence>
<dbReference type="SMART" id="SM00382">
    <property type="entry name" value="AAA"/>
    <property type="match status" value="1"/>
</dbReference>
<reference evidence="11 12" key="1">
    <citation type="journal article" date="2009" name="J. Bacteriol.">
        <title>Draft genome sequence of the extremely acidophilic bacterium Acidithiobacillus caldus ATCC 51756 reveals metabolic versatility in the genus Acidithiobacillus.</title>
        <authorList>
            <person name="Valdes J."/>
            <person name="Quatrini R."/>
            <person name="Hallberg K."/>
            <person name="Dopson M."/>
            <person name="Valenzuela P.D."/>
            <person name="Holmes D.S."/>
        </authorList>
    </citation>
    <scope>NUCLEOTIDE SEQUENCE [LARGE SCALE GENOMIC DNA]</scope>
    <source>
        <strain evidence="12">ATCC 51756 / DSM 8584 / KU</strain>
    </source>
</reference>
<dbReference type="HOGENOM" id="CLU_000445_0_6_6"/>
<dbReference type="InterPro" id="IPR002197">
    <property type="entry name" value="HTH_Fis"/>
</dbReference>
<dbReference type="Gene3D" id="3.40.50.2300">
    <property type="match status" value="1"/>
</dbReference>
<evidence type="ECO:0000256" key="7">
    <source>
        <dbReference type="ARBA" id="ARBA00023163"/>
    </source>
</evidence>
<dbReference type="Gene3D" id="1.10.10.60">
    <property type="entry name" value="Homeodomain-like"/>
    <property type="match status" value="1"/>
</dbReference>
<dbReference type="CDD" id="cd17550">
    <property type="entry name" value="REC_NtrX-like"/>
    <property type="match status" value="1"/>
</dbReference>
<evidence type="ECO:0000256" key="2">
    <source>
        <dbReference type="ARBA" id="ARBA00022741"/>
    </source>
</evidence>
<dbReference type="PROSITE" id="PS50045">
    <property type="entry name" value="SIGMA54_INTERACT_4"/>
    <property type="match status" value="1"/>
</dbReference>
<keyword evidence="1 8" id="KW-0597">Phosphoprotein</keyword>
<evidence type="ECO:0000256" key="6">
    <source>
        <dbReference type="ARBA" id="ARBA00023125"/>
    </source>
</evidence>
<dbReference type="InterPro" id="IPR003593">
    <property type="entry name" value="AAA+_ATPase"/>
</dbReference>
<dbReference type="SUPFAM" id="SSF52540">
    <property type="entry name" value="P-loop containing nucleoside triphosphate hydrolases"/>
    <property type="match status" value="1"/>
</dbReference>
<dbReference type="PANTHER" id="PTHR32071">
    <property type="entry name" value="TRANSCRIPTIONAL REGULATORY PROTEIN"/>
    <property type="match status" value="1"/>
</dbReference>